<comment type="similarity">
    <text evidence="2">Belongs to the pterin-4-alpha-carbinolamine dehydratase family.</text>
</comment>
<dbReference type="SUPFAM" id="SSF55248">
    <property type="entry name" value="PCD-like"/>
    <property type="match status" value="1"/>
</dbReference>
<evidence type="ECO:0000256" key="4">
    <source>
        <dbReference type="ARBA" id="ARBA00023239"/>
    </source>
</evidence>
<name>A0AA35SQG0_GEOBA</name>
<dbReference type="FunFam" id="3.30.1360.20:FF:000001">
    <property type="entry name" value="Pterin-4-alpha-carbinolamine dehydratase 2"/>
    <property type="match status" value="1"/>
</dbReference>
<dbReference type="InterPro" id="IPR001533">
    <property type="entry name" value="Pterin_deHydtase"/>
</dbReference>
<evidence type="ECO:0000313" key="6">
    <source>
        <dbReference type="EMBL" id="CAI8033377.1"/>
    </source>
</evidence>
<dbReference type="PANTHER" id="PTHR12599:SF0">
    <property type="entry name" value="PTERIN-4-ALPHA-CARBINOLAMINE DEHYDRATASE"/>
    <property type="match status" value="1"/>
</dbReference>
<organism evidence="6 7">
    <name type="scientific">Geodia barretti</name>
    <name type="common">Barrett's horny sponge</name>
    <dbReference type="NCBI Taxonomy" id="519541"/>
    <lineage>
        <taxon>Eukaryota</taxon>
        <taxon>Metazoa</taxon>
        <taxon>Porifera</taxon>
        <taxon>Demospongiae</taxon>
        <taxon>Heteroscleromorpha</taxon>
        <taxon>Tetractinellida</taxon>
        <taxon>Astrophorina</taxon>
        <taxon>Geodiidae</taxon>
        <taxon>Geodia</taxon>
    </lineage>
</organism>
<keyword evidence="4" id="KW-0456">Lyase</keyword>
<dbReference type="PANTHER" id="PTHR12599">
    <property type="entry name" value="PTERIN-4-ALPHA-CARBINOLAMINE DEHYDRATASE"/>
    <property type="match status" value="1"/>
</dbReference>
<keyword evidence="7" id="KW-1185">Reference proteome</keyword>
<dbReference type="EMBL" id="CASHTH010002661">
    <property type="protein sequence ID" value="CAI8033377.1"/>
    <property type="molecule type" value="Genomic_DNA"/>
</dbReference>
<dbReference type="NCBIfam" id="NF002018">
    <property type="entry name" value="PRK00823.1-3"/>
    <property type="match status" value="1"/>
</dbReference>
<reference evidence="6" key="1">
    <citation type="submission" date="2023-03" db="EMBL/GenBank/DDBJ databases">
        <authorList>
            <person name="Steffen K."/>
            <person name="Cardenas P."/>
        </authorList>
    </citation>
    <scope>NUCLEOTIDE SEQUENCE</scope>
</reference>
<dbReference type="Gene3D" id="3.30.1360.20">
    <property type="entry name" value="Transcriptional coactivator/pterin dehydratase"/>
    <property type="match status" value="1"/>
</dbReference>
<protein>
    <recommendedName>
        <fullName evidence="3">4a-hydroxytetrahydrobiopterin dehydratase</fullName>
        <ecNumber evidence="3">4.2.1.96</ecNumber>
    </recommendedName>
    <alternativeName>
        <fullName evidence="5">4-alpha-hydroxy-tetrahydropterin dehydratase</fullName>
    </alternativeName>
</protein>
<dbReference type="Proteomes" id="UP001174909">
    <property type="component" value="Unassembled WGS sequence"/>
</dbReference>
<dbReference type="Pfam" id="PF01329">
    <property type="entry name" value="Pterin_4a"/>
    <property type="match status" value="1"/>
</dbReference>
<dbReference type="EC" id="4.2.1.96" evidence="3"/>
<comment type="caution">
    <text evidence="6">The sequence shown here is derived from an EMBL/GenBank/DDBJ whole genome shotgun (WGS) entry which is preliminary data.</text>
</comment>
<evidence type="ECO:0000313" key="7">
    <source>
        <dbReference type="Proteomes" id="UP001174909"/>
    </source>
</evidence>
<sequence>MSSRRALLQVLRARTMTTSPNAKRIKLSDEERASQLEHLKTAGWEMVDGRDAIKKSFQFQDFNEAFGFMTRVALKADKMDHHPEWFNVYNRVEVTLSTHDCKGLSQRDITLAEFIEKTAE</sequence>
<evidence type="ECO:0000256" key="3">
    <source>
        <dbReference type="ARBA" id="ARBA00013252"/>
    </source>
</evidence>
<dbReference type="InterPro" id="IPR036428">
    <property type="entry name" value="PCD_sf"/>
</dbReference>
<accession>A0AA35SQG0</accession>
<dbReference type="AlphaFoldDB" id="A0AA35SQG0"/>
<dbReference type="HAMAP" id="MF_00434">
    <property type="entry name" value="Pterin_4_alpha"/>
    <property type="match status" value="1"/>
</dbReference>
<evidence type="ECO:0000256" key="2">
    <source>
        <dbReference type="ARBA" id="ARBA00006472"/>
    </source>
</evidence>
<evidence type="ECO:0000256" key="5">
    <source>
        <dbReference type="ARBA" id="ARBA00030497"/>
    </source>
</evidence>
<proteinExistence type="inferred from homology"/>
<dbReference type="CDD" id="cd00914">
    <property type="entry name" value="PCD_DCoH_subfamily_b"/>
    <property type="match status" value="1"/>
</dbReference>
<dbReference type="GO" id="GO:0008124">
    <property type="term" value="F:4-alpha-hydroxytetrahydrobiopterin dehydratase activity"/>
    <property type="evidence" value="ECO:0007669"/>
    <property type="project" value="UniProtKB-EC"/>
</dbReference>
<evidence type="ECO:0000256" key="1">
    <source>
        <dbReference type="ARBA" id="ARBA00001554"/>
    </source>
</evidence>
<dbReference type="GO" id="GO:0006729">
    <property type="term" value="P:tetrahydrobiopterin biosynthetic process"/>
    <property type="evidence" value="ECO:0007669"/>
    <property type="project" value="InterPro"/>
</dbReference>
<gene>
    <name evidence="6" type="ORF">GBAR_LOCUS18824</name>
</gene>
<dbReference type="NCBIfam" id="NF002020">
    <property type="entry name" value="PRK00823.1-5"/>
    <property type="match status" value="1"/>
</dbReference>
<comment type="catalytic activity">
    <reaction evidence="1">
        <text>(4aS,6R)-4a-hydroxy-L-erythro-5,6,7,8-tetrahydrobiopterin = (6R)-L-erythro-6,7-dihydrobiopterin + H2O</text>
        <dbReference type="Rhea" id="RHEA:11920"/>
        <dbReference type="ChEBI" id="CHEBI:15377"/>
        <dbReference type="ChEBI" id="CHEBI:15642"/>
        <dbReference type="ChEBI" id="CHEBI:43120"/>
        <dbReference type="EC" id="4.2.1.96"/>
    </reaction>
</comment>